<evidence type="ECO:0000256" key="4">
    <source>
        <dbReference type="ARBA" id="ARBA00022989"/>
    </source>
</evidence>
<comment type="caution">
    <text evidence="10">The sequence shown here is derived from an EMBL/GenBank/DDBJ whole genome shotgun (WGS) entry which is preliminary data.</text>
</comment>
<feature type="transmembrane region" description="Helical" evidence="8">
    <location>
        <begin position="391"/>
        <end position="410"/>
    </location>
</feature>
<evidence type="ECO:0000313" key="11">
    <source>
        <dbReference type="Proteomes" id="UP000327157"/>
    </source>
</evidence>
<dbReference type="Proteomes" id="UP000327157">
    <property type="component" value="Chromosome 8"/>
</dbReference>
<feature type="region of interest" description="Disordered" evidence="7">
    <location>
        <begin position="1"/>
        <end position="24"/>
    </location>
</feature>
<dbReference type="SUPFAM" id="SSF103473">
    <property type="entry name" value="MFS general substrate transporter"/>
    <property type="match status" value="1"/>
</dbReference>
<dbReference type="OrthoDB" id="440755at2759"/>
<dbReference type="InterPro" id="IPR044770">
    <property type="entry name" value="MFS_spinster-like"/>
</dbReference>
<comment type="subcellular location">
    <subcellularLocation>
        <location evidence="1">Membrane</location>
        <topology evidence="1">Multi-pass membrane protein</topology>
    </subcellularLocation>
</comment>
<organism evidence="10 11">
    <name type="scientific">Pyrus ussuriensis x Pyrus communis</name>
    <dbReference type="NCBI Taxonomy" id="2448454"/>
    <lineage>
        <taxon>Eukaryota</taxon>
        <taxon>Viridiplantae</taxon>
        <taxon>Streptophyta</taxon>
        <taxon>Embryophyta</taxon>
        <taxon>Tracheophyta</taxon>
        <taxon>Spermatophyta</taxon>
        <taxon>Magnoliopsida</taxon>
        <taxon>eudicotyledons</taxon>
        <taxon>Gunneridae</taxon>
        <taxon>Pentapetalae</taxon>
        <taxon>rosids</taxon>
        <taxon>fabids</taxon>
        <taxon>Rosales</taxon>
        <taxon>Rosaceae</taxon>
        <taxon>Amygdaloideae</taxon>
        <taxon>Maleae</taxon>
        <taxon>Pyrus</taxon>
    </lineage>
</organism>
<feature type="transmembrane region" description="Helical" evidence="8">
    <location>
        <begin position="296"/>
        <end position="316"/>
    </location>
</feature>
<keyword evidence="11" id="KW-1185">Reference proteome</keyword>
<dbReference type="InterPro" id="IPR036259">
    <property type="entry name" value="MFS_trans_sf"/>
</dbReference>
<evidence type="ECO:0000256" key="7">
    <source>
        <dbReference type="SAM" id="MobiDB-lite"/>
    </source>
</evidence>
<feature type="transmembrane region" description="Helical" evidence="8">
    <location>
        <begin position="201"/>
        <end position="220"/>
    </location>
</feature>
<feature type="transmembrane region" description="Helical" evidence="8">
    <location>
        <begin position="453"/>
        <end position="470"/>
    </location>
</feature>
<feature type="transmembrane region" description="Helical" evidence="8">
    <location>
        <begin position="527"/>
        <end position="550"/>
    </location>
</feature>
<keyword evidence="4 8" id="KW-1133">Transmembrane helix</keyword>
<evidence type="ECO:0000256" key="5">
    <source>
        <dbReference type="ARBA" id="ARBA00023136"/>
    </source>
</evidence>
<protein>
    <recommendedName>
        <fullName evidence="9">Major facilitator superfamily (MFS) profile domain-containing protein</fullName>
    </recommendedName>
</protein>
<accession>A0A5N5HRU6</accession>
<name>A0A5N5HRU6_9ROSA</name>
<reference evidence="10 11" key="3">
    <citation type="submission" date="2019-11" db="EMBL/GenBank/DDBJ databases">
        <title>A de novo genome assembly of a pear dwarfing rootstock.</title>
        <authorList>
            <person name="Wang F."/>
            <person name="Wang J."/>
            <person name="Li S."/>
            <person name="Zhang Y."/>
            <person name="Fang M."/>
            <person name="Ma L."/>
            <person name="Zhao Y."/>
            <person name="Jiang S."/>
        </authorList>
    </citation>
    <scope>NUCLEOTIDE SEQUENCE [LARGE SCALE GENOMIC DNA]</scope>
    <source>
        <strain evidence="10">S2</strain>
        <tissue evidence="10">Leaf</tissue>
    </source>
</reference>
<keyword evidence="2" id="KW-0813">Transport</keyword>
<feature type="transmembrane region" description="Helical" evidence="8">
    <location>
        <begin position="232"/>
        <end position="249"/>
    </location>
</feature>
<feature type="transmembrane region" description="Helical" evidence="8">
    <location>
        <begin position="482"/>
        <end position="499"/>
    </location>
</feature>
<comment type="similarity">
    <text evidence="6">Belongs to the major facilitator superfamily. Spinster (TC 2.A.1.49) family.</text>
</comment>
<proteinExistence type="inferred from homology"/>
<dbReference type="PANTHER" id="PTHR23505:SF72">
    <property type="entry name" value="MAJOR FACILITATOR SUPERFAMILY (MFS) PROFILE DOMAIN-CONTAINING PROTEIN"/>
    <property type="match status" value="1"/>
</dbReference>
<keyword evidence="3 8" id="KW-0812">Transmembrane</keyword>
<dbReference type="InterPro" id="IPR011701">
    <property type="entry name" value="MFS"/>
</dbReference>
<dbReference type="GO" id="GO:0022857">
    <property type="term" value="F:transmembrane transporter activity"/>
    <property type="evidence" value="ECO:0007669"/>
    <property type="project" value="InterPro"/>
</dbReference>
<evidence type="ECO:0000256" key="6">
    <source>
        <dbReference type="ARBA" id="ARBA00024338"/>
    </source>
</evidence>
<feature type="transmembrane region" description="Helical" evidence="8">
    <location>
        <begin position="422"/>
        <end position="447"/>
    </location>
</feature>
<dbReference type="Pfam" id="PF07690">
    <property type="entry name" value="MFS_1"/>
    <property type="match status" value="1"/>
</dbReference>
<gene>
    <name evidence="10" type="ORF">D8674_033776</name>
</gene>
<dbReference type="PROSITE" id="PS50850">
    <property type="entry name" value="MFS"/>
    <property type="match status" value="1"/>
</dbReference>
<dbReference type="InterPro" id="IPR020846">
    <property type="entry name" value="MFS_dom"/>
</dbReference>
<evidence type="ECO:0000256" key="1">
    <source>
        <dbReference type="ARBA" id="ARBA00004141"/>
    </source>
</evidence>
<dbReference type="EMBL" id="SMOL01000148">
    <property type="protein sequence ID" value="KAB2628981.1"/>
    <property type="molecule type" value="Genomic_DNA"/>
</dbReference>
<dbReference type="Gene3D" id="1.20.1250.20">
    <property type="entry name" value="MFS general substrate transporter like domains"/>
    <property type="match status" value="1"/>
</dbReference>
<feature type="transmembrane region" description="Helical" evidence="8">
    <location>
        <begin position="261"/>
        <end position="284"/>
    </location>
</feature>
<sequence>METLSMSASPGLSEYSSKNKHTRRHHGLICNSQAVCKTVRYDSHFIHLNHHGSHLQIQTVKTQLEASCALRSPTKRRELRKSRTRVCHPLAPTSRRGLVHRSSPALLTKLRNVKHKLQFSPFFSEFLNRKMKAEALTLVLVNLAGIMERADESLLPGVYKEVGAALHTDPTGLGSLTLFRSIVQSACYPIAAYLAVRHNRAHVIAVGAFLWAAATFLVAFSSTFTEVAISRALNGIGLALVAPAMQSLVADSTDDNNRGMAFGWLQLTGNVGSIIGGLCSILIAPITVMGIPGWRISFHLVGLISVLVGVLVRLYATDPHFPDGETKDSSQNSSSSLWSQVKELALEARSVIKIPSFQIIVAQGVTGSFPWSALSFAPMWLELTGFSHGKSAFLIALFVIGSSLGGLFGGKMGDILSTRLPNAGRIILAQISSASAIPLAAILLLALPVDPSTPIIHGFMLFFMGFFISWNAPATNKSFESILSSFAPPVVGILAQHMYGYKPVRQGSSASEEITTDRGNALSLAKALYTAIGIPMALCCVIYSFLYCTYPRDRERARMEVLIEAEMQQIELEDSPAGEEYSRARFPEAEELYVNDETVIEVEYEGEDAAGSDTDEQTLLYRQLTFANLSPE</sequence>
<evidence type="ECO:0000256" key="8">
    <source>
        <dbReference type="SAM" id="Phobius"/>
    </source>
</evidence>
<keyword evidence="5 8" id="KW-0472">Membrane</keyword>
<feature type="compositionally biased region" description="Polar residues" evidence="7">
    <location>
        <begin position="1"/>
        <end position="16"/>
    </location>
</feature>
<dbReference type="GO" id="GO:0016020">
    <property type="term" value="C:membrane"/>
    <property type="evidence" value="ECO:0007669"/>
    <property type="project" value="UniProtKB-SubCell"/>
</dbReference>
<reference evidence="11" key="2">
    <citation type="submission" date="2019-10" db="EMBL/GenBank/DDBJ databases">
        <title>A de novo genome assembly of a pear dwarfing rootstock.</title>
        <authorList>
            <person name="Wang F."/>
            <person name="Wang J."/>
            <person name="Li S."/>
            <person name="Zhang Y."/>
            <person name="Fang M."/>
            <person name="Ma L."/>
            <person name="Zhao Y."/>
            <person name="Jiang S."/>
        </authorList>
    </citation>
    <scope>NUCLEOTIDE SEQUENCE [LARGE SCALE GENOMIC DNA]</scope>
</reference>
<feature type="domain" description="Major facilitator superfamily (MFS) profile" evidence="9">
    <location>
        <begin position="137"/>
        <end position="554"/>
    </location>
</feature>
<dbReference type="CDD" id="cd17328">
    <property type="entry name" value="MFS_spinster_like"/>
    <property type="match status" value="1"/>
</dbReference>
<evidence type="ECO:0000313" key="10">
    <source>
        <dbReference type="EMBL" id="KAB2628981.1"/>
    </source>
</evidence>
<reference evidence="10 11" key="1">
    <citation type="submission" date="2019-09" db="EMBL/GenBank/DDBJ databases">
        <authorList>
            <person name="Ou C."/>
        </authorList>
    </citation>
    <scope>NUCLEOTIDE SEQUENCE [LARGE SCALE GENOMIC DNA]</scope>
    <source>
        <strain evidence="10">S2</strain>
        <tissue evidence="10">Leaf</tissue>
    </source>
</reference>
<evidence type="ECO:0000256" key="3">
    <source>
        <dbReference type="ARBA" id="ARBA00022692"/>
    </source>
</evidence>
<evidence type="ECO:0000256" key="2">
    <source>
        <dbReference type="ARBA" id="ARBA00022448"/>
    </source>
</evidence>
<dbReference type="AlphaFoldDB" id="A0A5N5HRU6"/>
<dbReference type="PANTHER" id="PTHR23505">
    <property type="entry name" value="SPINSTER"/>
    <property type="match status" value="1"/>
</dbReference>
<evidence type="ECO:0000259" key="9">
    <source>
        <dbReference type="PROSITE" id="PS50850"/>
    </source>
</evidence>